<evidence type="ECO:0000256" key="6">
    <source>
        <dbReference type="SAM" id="Phobius"/>
    </source>
</evidence>
<comment type="similarity">
    <text evidence="2">Belongs to the TMCO4 family.</text>
</comment>
<dbReference type="PANTHER" id="PTHR17920">
    <property type="entry name" value="TRANSMEMBRANE AND COILED-COIL DOMAIN-CONTAINING PROTEIN 4 TMCO4"/>
    <property type="match status" value="1"/>
</dbReference>
<keyword evidence="4 6" id="KW-1133">Transmembrane helix</keyword>
<evidence type="ECO:0000313" key="7">
    <source>
        <dbReference type="EMBL" id="CAG6610747.1"/>
    </source>
</evidence>
<dbReference type="EMBL" id="HBUF01363516">
    <property type="protein sequence ID" value="CAG6722279.1"/>
    <property type="molecule type" value="Transcribed_RNA"/>
</dbReference>
<dbReference type="InterPro" id="IPR007941">
    <property type="entry name" value="DUF726"/>
</dbReference>
<keyword evidence="5 6" id="KW-0472">Membrane</keyword>
<dbReference type="EMBL" id="HBUF01019413">
    <property type="protein sequence ID" value="CAG6610747.1"/>
    <property type="molecule type" value="Transcribed_RNA"/>
</dbReference>
<dbReference type="Gene3D" id="3.40.50.1820">
    <property type="entry name" value="alpha/beta hydrolase"/>
    <property type="match status" value="1"/>
</dbReference>
<feature type="transmembrane region" description="Helical" evidence="6">
    <location>
        <begin position="353"/>
        <end position="376"/>
    </location>
</feature>
<evidence type="ECO:0000256" key="2">
    <source>
        <dbReference type="ARBA" id="ARBA00009824"/>
    </source>
</evidence>
<comment type="subcellular location">
    <subcellularLocation>
        <location evidence="1">Membrane</location>
        <topology evidence="1">Multi-pass membrane protein</topology>
    </subcellularLocation>
</comment>
<dbReference type="GO" id="GO:0016020">
    <property type="term" value="C:membrane"/>
    <property type="evidence" value="ECO:0007669"/>
    <property type="project" value="UniProtKB-SubCell"/>
</dbReference>
<proteinExistence type="inferred from homology"/>
<feature type="transmembrane region" description="Helical" evidence="6">
    <location>
        <begin position="232"/>
        <end position="256"/>
    </location>
</feature>
<evidence type="ECO:0000256" key="4">
    <source>
        <dbReference type="ARBA" id="ARBA00022989"/>
    </source>
</evidence>
<keyword evidence="3 6" id="KW-0812">Transmembrane</keyword>
<dbReference type="EMBL" id="HBUF01305856">
    <property type="protein sequence ID" value="CAG6692107.1"/>
    <property type="molecule type" value="Transcribed_RNA"/>
</dbReference>
<dbReference type="AlphaFoldDB" id="A0A8D8PPR2"/>
<dbReference type="InterPro" id="IPR029058">
    <property type="entry name" value="AB_hydrolase_fold"/>
</dbReference>
<dbReference type="PANTHER" id="PTHR17920:SF3">
    <property type="entry name" value="TRANSMEMBRANE AND COILED-COIL DOMAIN-CONTAINING PROTEIN 4"/>
    <property type="match status" value="1"/>
</dbReference>
<evidence type="ECO:0000256" key="5">
    <source>
        <dbReference type="ARBA" id="ARBA00023136"/>
    </source>
</evidence>
<accession>A0A8D8PPR2</accession>
<evidence type="ECO:0000256" key="1">
    <source>
        <dbReference type="ARBA" id="ARBA00004141"/>
    </source>
</evidence>
<reference evidence="7" key="1">
    <citation type="submission" date="2021-05" db="EMBL/GenBank/DDBJ databases">
        <authorList>
            <person name="Alioto T."/>
            <person name="Alioto T."/>
            <person name="Gomez Garrido J."/>
        </authorList>
    </citation>
    <scope>NUCLEOTIDE SEQUENCE</scope>
</reference>
<name>A0A8D8PPR2_9HEMI</name>
<feature type="transmembrane region" description="Helical" evidence="6">
    <location>
        <begin position="195"/>
        <end position="220"/>
    </location>
</feature>
<sequence>MSSSGDTTGVESEPMEVDCSIMQPTDETEDKYTEPVVLSDAAKFSCAALCALSLNHLFNNEWDETFNRQCIQRVVTYLQLPQQVLQTMYELMKADFCQGCDAYIALIKAEANLCSILHSLVALAVNQGFILGEYDARWRVLIQYMSRQMQVDIELVETFENDIAEKLSLQHEHQLTLEEEQGAKSRRIRTLAKRYAWISLATIGGGALVGVTGGLAAPFIGAGLGSLIGGSAAMALGSTTGIAVVGSLFGAAGAGLTGFKMHKRVGDIEQFEIKEFKSPTGGYSKPLHISIAIHGWLSDETDESFIKPWTGLEHSKEQYYLCYESRYLVELGKAMEYIYSFAVSMATQEALKYTILSGIISAIAWPSSLLALSSVIDNPWGVCCRRAVQVGKQLAEILLTKTHGNRPVTLIGYSLGARVIFYCLREMSTRNCCEGIIQDVVLIGAPCSGNRQEWSKFTKVVAGRIVNGYSRSDWLLKFLYRTLSMPSGGVAGLQKIPLEDRRMCNVDLTDIVLGHSEYPQKMTQILDKVGIKTIKAHMRRSQTQPYVQVLTENLRQTKSEECLSTFVPTPSPSQHFTTSTSSLDSLHITSFASDPDK</sequence>
<dbReference type="Pfam" id="PF05277">
    <property type="entry name" value="DUF726"/>
    <property type="match status" value="1"/>
</dbReference>
<protein>
    <submittedName>
        <fullName evidence="7">Transmembrane and coiled-coil domain-containing protein 4</fullName>
    </submittedName>
</protein>
<evidence type="ECO:0000256" key="3">
    <source>
        <dbReference type="ARBA" id="ARBA00022692"/>
    </source>
</evidence>
<dbReference type="EMBL" id="HBUF01526271">
    <property type="protein sequence ID" value="CAG6750320.1"/>
    <property type="molecule type" value="Transcribed_RNA"/>
</dbReference>
<organism evidence="7">
    <name type="scientific">Cacopsylla melanoneura</name>
    <dbReference type="NCBI Taxonomy" id="428564"/>
    <lineage>
        <taxon>Eukaryota</taxon>
        <taxon>Metazoa</taxon>
        <taxon>Ecdysozoa</taxon>
        <taxon>Arthropoda</taxon>
        <taxon>Hexapoda</taxon>
        <taxon>Insecta</taxon>
        <taxon>Pterygota</taxon>
        <taxon>Neoptera</taxon>
        <taxon>Paraneoptera</taxon>
        <taxon>Hemiptera</taxon>
        <taxon>Sternorrhyncha</taxon>
        <taxon>Psylloidea</taxon>
        <taxon>Psyllidae</taxon>
        <taxon>Psyllinae</taxon>
        <taxon>Cacopsylla</taxon>
    </lineage>
</organism>
<dbReference type="SUPFAM" id="SSF53474">
    <property type="entry name" value="alpha/beta-Hydrolases"/>
    <property type="match status" value="1"/>
</dbReference>